<dbReference type="EMBL" id="JACEGQ020000123">
    <property type="protein sequence ID" value="KAH8479600.1"/>
    <property type="molecule type" value="Genomic_DNA"/>
</dbReference>
<comment type="caution">
    <text evidence="2">The sequence shown here is derived from an EMBL/GenBank/DDBJ whole genome shotgun (WGS) entry which is preliminary data.</text>
</comment>
<accession>A0A8T2WF13</accession>
<dbReference type="Proteomes" id="UP000807159">
    <property type="component" value="Unassembled WGS sequence"/>
</dbReference>
<feature type="compositionally biased region" description="Polar residues" evidence="1">
    <location>
        <begin position="75"/>
        <end position="90"/>
    </location>
</feature>
<keyword evidence="3" id="KW-1185">Reference proteome</keyword>
<reference evidence="2" key="1">
    <citation type="journal article" date="2021" name="J. Hered.">
        <title>Genome Assembly of Salicaceae Populus deltoides (Eastern Cottonwood) I-69 Based on Nanopore Sequencing and Hi-C Technologies.</title>
        <authorList>
            <person name="Bai S."/>
            <person name="Wu H."/>
            <person name="Zhang J."/>
            <person name="Pan Z."/>
            <person name="Zhao W."/>
            <person name="Li Z."/>
            <person name="Tong C."/>
        </authorList>
    </citation>
    <scope>NUCLEOTIDE SEQUENCE</scope>
    <source>
        <tissue evidence="2">Leaf</tissue>
    </source>
</reference>
<proteinExistence type="predicted"/>
<evidence type="ECO:0000313" key="3">
    <source>
        <dbReference type="Proteomes" id="UP000807159"/>
    </source>
</evidence>
<protein>
    <submittedName>
        <fullName evidence="2">Uncharacterized protein</fullName>
    </submittedName>
</protein>
<evidence type="ECO:0000256" key="1">
    <source>
        <dbReference type="SAM" id="MobiDB-lite"/>
    </source>
</evidence>
<feature type="region of interest" description="Disordered" evidence="1">
    <location>
        <begin position="230"/>
        <end position="278"/>
    </location>
</feature>
<evidence type="ECO:0000313" key="2">
    <source>
        <dbReference type="EMBL" id="KAH8479600.1"/>
    </source>
</evidence>
<feature type="region of interest" description="Disordered" evidence="1">
    <location>
        <begin position="119"/>
        <end position="172"/>
    </location>
</feature>
<organism evidence="2 3">
    <name type="scientific">Populus deltoides</name>
    <name type="common">Eastern poplar</name>
    <name type="synonym">Eastern cottonwood</name>
    <dbReference type="NCBI Taxonomy" id="3696"/>
    <lineage>
        <taxon>Eukaryota</taxon>
        <taxon>Viridiplantae</taxon>
        <taxon>Streptophyta</taxon>
        <taxon>Embryophyta</taxon>
        <taxon>Tracheophyta</taxon>
        <taxon>Spermatophyta</taxon>
        <taxon>Magnoliopsida</taxon>
        <taxon>eudicotyledons</taxon>
        <taxon>Gunneridae</taxon>
        <taxon>Pentapetalae</taxon>
        <taxon>rosids</taxon>
        <taxon>fabids</taxon>
        <taxon>Malpighiales</taxon>
        <taxon>Salicaceae</taxon>
        <taxon>Saliceae</taxon>
        <taxon>Populus</taxon>
    </lineage>
</organism>
<dbReference type="AlphaFoldDB" id="A0A8T2WF13"/>
<feature type="region of interest" description="Disordered" evidence="1">
    <location>
        <begin position="1"/>
        <end position="92"/>
    </location>
</feature>
<name>A0A8T2WF13_POPDE</name>
<gene>
    <name evidence="2" type="ORF">H0E87_031538</name>
</gene>
<sequence length="353" mass="37603">MDWAGPQGHPIGTQKSSTNSCHGGRVDSAPQSAPRASRNHQALSRGGVDWAAQTPRDSEIIKSSSGWHGVDWAQRRNTTPGTRNHHSQGNPIAGIGVESALGTREIISKAGITAPFTGWRGWAPQTAPRDSKSSTSCITGGAWTPQAAPRDSRNHQQLISRGRRGFGRPKPLGTREIIKAAASRVAWIGSGPKAAPRDSRNHQAKLHHGWRVDRAAPKRPLGTREIINEAAHGGRGLDTQRPLGTRKSSTASIVTGGVDSGPKRPLGTQKSSTNRSHGWRVDCAQAAPRDSEIIIAWIAQSAPRDSEIINELHQAGWRGFGGPKRPLGTRKSSTKLLITGGAIGFGGPKAPRD</sequence>